<feature type="region of interest" description="Disordered" evidence="1">
    <location>
        <begin position="71"/>
        <end position="161"/>
    </location>
</feature>
<name>A0A6S6VKC0_9PLEO</name>
<dbReference type="AlphaFoldDB" id="A0A6S6VKC0"/>
<dbReference type="EMBL" id="HG992979">
    <property type="protein sequence ID" value="CAE7023799.1"/>
    <property type="molecule type" value="Genomic_DNA"/>
</dbReference>
<feature type="compositionally biased region" description="Basic and acidic residues" evidence="1">
    <location>
        <begin position="147"/>
        <end position="161"/>
    </location>
</feature>
<dbReference type="Proteomes" id="UP000472372">
    <property type="component" value="Chromosome 3"/>
</dbReference>
<proteinExistence type="predicted"/>
<protein>
    <submittedName>
        <fullName evidence="2">Uncharacterized protein</fullName>
    </submittedName>
</protein>
<evidence type="ECO:0000313" key="2">
    <source>
        <dbReference type="EMBL" id="CAE7023799.1"/>
    </source>
</evidence>
<sequence>MSSSSSTNNAPKDDNIPYYKLFPDFTQPLAEPSETETASLEDDVKKLDVQETDTLEDQVDAYCREFLYLGGPQDFRGSKPKKENKSLFIKKNAGITDQVAKDSSDSTASTHPNHDVDTGATSGGGASAMAHKAHPGPVMADKMPAPETKEDLKKRAEELNK</sequence>
<gene>
    <name evidence="2" type="ORF">PTTW11_03656</name>
</gene>
<feature type="compositionally biased region" description="Basic and acidic residues" evidence="1">
    <location>
        <begin position="76"/>
        <end position="85"/>
    </location>
</feature>
<reference evidence="2" key="1">
    <citation type="submission" date="2021-02" db="EMBL/GenBank/DDBJ databases">
        <authorList>
            <person name="Syme A R."/>
            <person name="Syme A R."/>
            <person name="Moolhuijzen P."/>
        </authorList>
    </citation>
    <scope>NUCLEOTIDE SEQUENCE</scope>
    <source>
        <strain evidence="2">W1-1</strain>
    </source>
</reference>
<accession>A0A6S6VKC0</accession>
<evidence type="ECO:0000256" key="1">
    <source>
        <dbReference type="SAM" id="MobiDB-lite"/>
    </source>
</evidence>
<organism evidence="2 3">
    <name type="scientific">Pyrenophora teres f. teres</name>
    <dbReference type="NCBI Taxonomy" id="97479"/>
    <lineage>
        <taxon>Eukaryota</taxon>
        <taxon>Fungi</taxon>
        <taxon>Dikarya</taxon>
        <taxon>Ascomycota</taxon>
        <taxon>Pezizomycotina</taxon>
        <taxon>Dothideomycetes</taxon>
        <taxon>Pleosporomycetidae</taxon>
        <taxon>Pleosporales</taxon>
        <taxon>Pleosporineae</taxon>
        <taxon>Pleosporaceae</taxon>
        <taxon>Pyrenophora</taxon>
    </lineage>
</organism>
<evidence type="ECO:0000313" key="3">
    <source>
        <dbReference type="Proteomes" id="UP000472372"/>
    </source>
</evidence>